<dbReference type="GO" id="GO:0033013">
    <property type="term" value="P:tetrapyrrole metabolic process"/>
    <property type="evidence" value="ECO:0007669"/>
    <property type="project" value="UniProtKB-ARBA"/>
</dbReference>
<comment type="similarity">
    <text evidence="2">Belongs to the TspO/BZRP family.</text>
</comment>
<dbReference type="InterPro" id="IPR038330">
    <property type="entry name" value="TspO/MBR-related_sf"/>
</dbReference>
<evidence type="ECO:0000256" key="1">
    <source>
        <dbReference type="ARBA" id="ARBA00004141"/>
    </source>
</evidence>
<dbReference type="PANTHER" id="PTHR10057">
    <property type="entry name" value="PERIPHERAL-TYPE BENZODIAZEPINE RECEPTOR"/>
    <property type="match status" value="1"/>
</dbReference>
<feature type="transmembrane region" description="Helical" evidence="6">
    <location>
        <begin position="68"/>
        <end position="88"/>
    </location>
</feature>
<accession>A0A3D9BSE5</accession>
<dbReference type="EMBL" id="QOHR01000012">
    <property type="protein sequence ID" value="REC56362.1"/>
    <property type="molecule type" value="Genomic_DNA"/>
</dbReference>
<comment type="subcellular location">
    <subcellularLocation>
        <location evidence="1">Membrane</location>
        <topology evidence="1">Multi-pass membrane protein</topology>
    </subcellularLocation>
</comment>
<proteinExistence type="inferred from homology"/>
<dbReference type="GO" id="GO:0016020">
    <property type="term" value="C:membrane"/>
    <property type="evidence" value="ECO:0007669"/>
    <property type="project" value="UniProtKB-SubCell"/>
</dbReference>
<evidence type="ECO:0000256" key="6">
    <source>
        <dbReference type="SAM" id="Phobius"/>
    </source>
</evidence>
<dbReference type="Proteomes" id="UP000257131">
    <property type="component" value="Unassembled WGS sequence"/>
</dbReference>
<keyword evidence="8" id="KW-1185">Reference proteome</keyword>
<feature type="transmembrane region" description="Helical" evidence="6">
    <location>
        <begin position="41"/>
        <end position="61"/>
    </location>
</feature>
<dbReference type="NCBIfam" id="NF047825">
    <property type="entry name" value="T-richsensTspOAlph"/>
    <property type="match status" value="1"/>
</dbReference>
<sequence>MALFPVFLLTCAAAGMAGVFFRPGAWYRGLDKPTWTPPNRLFPVIWAVLYVLIALAAARIAEVPDNDLALGLWGLQITINTLWSGVFFGLHRMLAGALIIAALWVTVLATTVAFWSLDMTAALMMVPYLIWGTYALALNTSVWLRNRGRDDAQRDEAAVTGKR</sequence>
<reference evidence="7 8" key="1">
    <citation type="journal article" date="2017" name="Int. J. Syst. Evol. Microbiol.">
        <title>Rhodosalinus sediminis gen. nov., sp. nov., isolated from marine saltern.</title>
        <authorList>
            <person name="Guo L.Y."/>
            <person name="Ling S.K."/>
            <person name="Li C.M."/>
            <person name="Chen G.J."/>
            <person name="Du Z.J."/>
        </authorList>
    </citation>
    <scope>NUCLEOTIDE SEQUENCE [LARGE SCALE GENOMIC DNA]</scope>
    <source>
        <strain evidence="7 8">WDN1C137</strain>
    </source>
</reference>
<evidence type="ECO:0000256" key="2">
    <source>
        <dbReference type="ARBA" id="ARBA00007524"/>
    </source>
</evidence>
<evidence type="ECO:0000256" key="4">
    <source>
        <dbReference type="ARBA" id="ARBA00022989"/>
    </source>
</evidence>
<dbReference type="AlphaFoldDB" id="A0A3D9BSE5"/>
<dbReference type="RefSeq" id="WP_115979961.1">
    <property type="nucleotide sequence ID" value="NZ_QOHR01000012.1"/>
</dbReference>
<keyword evidence="5 6" id="KW-0472">Membrane</keyword>
<dbReference type="OrthoDB" id="9795496at2"/>
<evidence type="ECO:0000313" key="7">
    <source>
        <dbReference type="EMBL" id="REC56362.1"/>
    </source>
</evidence>
<name>A0A3D9BSE5_9RHOB</name>
<evidence type="ECO:0000313" key="8">
    <source>
        <dbReference type="Proteomes" id="UP000257131"/>
    </source>
</evidence>
<dbReference type="Pfam" id="PF03073">
    <property type="entry name" value="TspO_MBR"/>
    <property type="match status" value="1"/>
</dbReference>
<dbReference type="InterPro" id="IPR004307">
    <property type="entry name" value="TspO_MBR"/>
</dbReference>
<protein>
    <submittedName>
        <fullName evidence="7">Tryptophan-rich sensory protein</fullName>
    </submittedName>
</protein>
<dbReference type="Gene3D" id="1.20.1260.100">
    <property type="entry name" value="TspO/MBR protein"/>
    <property type="match status" value="1"/>
</dbReference>
<feature type="transmembrane region" description="Helical" evidence="6">
    <location>
        <begin position="122"/>
        <end position="144"/>
    </location>
</feature>
<feature type="transmembrane region" description="Helical" evidence="6">
    <location>
        <begin position="94"/>
        <end position="115"/>
    </location>
</feature>
<evidence type="ECO:0000256" key="3">
    <source>
        <dbReference type="ARBA" id="ARBA00022692"/>
    </source>
</evidence>
<keyword evidence="3 6" id="KW-0812">Transmembrane</keyword>
<keyword evidence="4 6" id="KW-1133">Transmembrane helix</keyword>
<organism evidence="7 8">
    <name type="scientific">Rhodosalinus sediminis</name>
    <dbReference type="NCBI Taxonomy" id="1940533"/>
    <lineage>
        <taxon>Bacteria</taxon>
        <taxon>Pseudomonadati</taxon>
        <taxon>Pseudomonadota</taxon>
        <taxon>Alphaproteobacteria</taxon>
        <taxon>Rhodobacterales</taxon>
        <taxon>Paracoccaceae</taxon>
        <taxon>Rhodosalinus</taxon>
    </lineage>
</organism>
<evidence type="ECO:0000256" key="5">
    <source>
        <dbReference type="ARBA" id="ARBA00023136"/>
    </source>
</evidence>
<dbReference type="CDD" id="cd15904">
    <property type="entry name" value="TSPO_MBR"/>
    <property type="match status" value="1"/>
</dbReference>
<gene>
    <name evidence="7" type="ORF">DRV84_09980</name>
</gene>
<dbReference type="PIRSF" id="PIRSF005859">
    <property type="entry name" value="PBR"/>
    <property type="match status" value="1"/>
</dbReference>
<comment type="caution">
    <text evidence="7">The sequence shown here is derived from an EMBL/GenBank/DDBJ whole genome shotgun (WGS) entry which is preliminary data.</text>
</comment>
<dbReference type="PANTHER" id="PTHR10057:SF0">
    <property type="entry name" value="TRANSLOCATOR PROTEIN"/>
    <property type="match status" value="1"/>
</dbReference>
<dbReference type="FunFam" id="1.20.1260.100:FF:000001">
    <property type="entry name" value="translocator protein 2"/>
    <property type="match status" value="1"/>
</dbReference>